<comment type="subcellular location">
    <subcellularLocation>
        <location evidence="1 5">Nucleus</location>
        <location evidence="1 5">Nucleolus</location>
    </subcellularLocation>
</comment>
<evidence type="ECO:0000256" key="5">
    <source>
        <dbReference type="RuleBase" id="RU364032"/>
    </source>
</evidence>
<evidence type="ECO:0000313" key="13">
    <source>
        <dbReference type="EMBL" id="VFT89204.1"/>
    </source>
</evidence>
<protein>
    <submittedName>
        <fullName evidence="13">Aste57867_12352 protein</fullName>
    </submittedName>
</protein>
<dbReference type="Pfam" id="PF17403">
    <property type="entry name" value="Nrap_D2"/>
    <property type="match status" value="1"/>
</dbReference>
<dbReference type="Pfam" id="PF03813">
    <property type="entry name" value="Nrap"/>
    <property type="match status" value="1"/>
</dbReference>
<evidence type="ECO:0000259" key="6">
    <source>
        <dbReference type="Pfam" id="PF03813"/>
    </source>
</evidence>
<keyword evidence="4 5" id="KW-0539">Nucleus</keyword>
<dbReference type="Pfam" id="PF17406">
    <property type="entry name" value="Nrap_D5"/>
    <property type="match status" value="1"/>
</dbReference>
<dbReference type="GO" id="GO:0003723">
    <property type="term" value="F:RNA binding"/>
    <property type="evidence" value="ECO:0007669"/>
    <property type="project" value="UniProtKB-KW"/>
</dbReference>
<evidence type="ECO:0000313" key="14">
    <source>
        <dbReference type="Proteomes" id="UP000332933"/>
    </source>
</evidence>
<feature type="domain" description="Nrap protein" evidence="9">
    <location>
        <begin position="579"/>
        <end position="727"/>
    </location>
</feature>
<feature type="domain" description="Nrap protein" evidence="11">
    <location>
        <begin position="912"/>
        <end position="1042"/>
    </location>
</feature>
<feature type="domain" description="Nrap protein" evidence="7">
    <location>
        <begin position="258"/>
        <end position="409"/>
    </location>
</feature>
<evidence type="ECO:0000313" key="12">
    <source>
        <dbReference type="EMBL" id="KAF0696933.1"/>
    </source>
</evidence>
<name>A0A485KXC1_9STRA</name>
<dbReference type="InterPro" id="IPR035369">
    <property type="entry name" value="Nrap_D4"/>
</dbReference>
<evidence type="ECO:0000259" key="11">
    <source>
        <dbReference type="Pfam" id="PF17407"/>
    </source>
</evidence>
<sequence>MSKYALPTTDEMRQLHAADPSSVFQSTFFKLQIDQLLDEVSVNYSAFSSLNATLFALKETLDAIPAQQVTADALNLPGLVVRNHHKEVVLPFLPPARLDVIGSHSLRHGAQLGGTKSITVDVAVQLPDACFVPKDFMNYRYHDKRALYLGVLASNLQDAVEGDHWTSLALTSFAGDRTKPILRLTSKKIKHTQVYIHIVPVLSPACFAVSKLHPGKRNLRAAAGDDATPAYNNAVLEDMLIVAHFRLLHATAAQSATFVQACILIKVWLTQRGLSRTPDSLNHFQASMLLLYLVHAGKLAMTASAETMFKVWLQFVATTDLAATALYFPASSHDDDTTTTIVDSVVPTPAGLAAFQAAFDVVLLGPSGRLNLLGRVSRSAWTELQWLAQQSWHVLPKATAEAFQFVFIDRHSIWTRYDEYIWVPVDAAAVSAYAPPSVAAGQGVDCVLPATVAAVAAQALGNRVHRVRALVAASKTMSEWSLAHAPPSLTKIALGLSLDPDHAQRIVDKGPEADDADAAASFRAFWQTKAELRRFKDGSIVEAVVWDDVPPSQIVAHVVAIIVPLHLPNVIADGAAITSSNQTWNEEAYNVAPLLKAWNALQATLRDVDDTALPLKVQDVQLIAPPLRRTAAHAPTPHPLAGGAAAKGAKFVTTTLDPYHVVLQFESSSSWPTTATAVAKAKLGFYVQLALVLEKHVTAVEVHATGVDVLLHGFPFRLVILTEREKAWPASQYYPLHYGALHATMIHALATRHAAYAPTVRLFRKWLDAHLASNVVPLESCELVVAAVFIAPSPPQSILSGFTRVLHLVAHFDWKAQPLIVDLHEHLTEDARREMQKQFDASQTSPSTHPALFVYASYEKDHPSFWTRHVTESVTSQRLVTLAKATATQWTHWLSHGAAPHGWQACFAHVMDYDVVFHLTTLGNEAVFPPSKGRFAVPYYKNLSQQASPFKTLFVGLRPLDDVVKQLHARFHHVALFFVNHEVIAVRWKPPAFLPTRFRVLHATHQLPLGGDDDDKTATSVPQVLQILHDMKHLLHGLVDRVELK</sequence>
<evidence type="ECO:0000259" key="7">
    <source>
        <dbReference type="Pfam" id="PF17403"/>
    </source>
</evidence>
<gene>
    <name evidence="13" type="primary">Aste57867_12352</name>
    <name evidence="12" type="ORF">As57867_012306</name>
    <name evidence="13" type="ORF">ASTE57867_12352</name>
</gene>
<dbReference type="AlphaFoldDB" id="A0A485KXC1"/>
<dbReference type="InterPro" id="IPR035370">
    <property type="entry name" value="Nrap_D5"/>
</dbReference>
<proteinExistence type="inferred from homology"/>
<evidence type="ECO:0000256" key="2">
    <source>
        <dbReference type="ARBA" id="ARBA00006674"/>
    </source>
</evidence>
<feature type="domain" description="Nrap protein" evidence="8">
    <location>
        <begin position="415"/>
        <end position="567"/>
    </location>
</feature>
<dbReference type="InterPro" id="IPR005554">
    <property type="entry name" value="NOL6/Upt22"/>
</dbReference>
<dbReference type="GO" id="GO:0006364">
    <property type="term" value="P:rRNA processing"/>
    <property type="evidence" value="ECO:0007669"/>
    <property type="project" value="TreeGrafter"/>
</dbReference>
<dbReference type="InterPro" id="IPR035371">
    <property type="entry name" value="Nrap_D6"/>
</dbReference>
<comment type="similarity">
    <text evidence="2 5">Belongs to the NRAP family.</text>
</comment>
<dbReference type="Gene3D" id="3.30.70.3030">
    <property type="match status" value="1"/>
</dbReference>
<dbReference type="GO" id="GO:0006409">
    <property type="term" value="P:tRNA export from nucleus"/>
    <property type="evidence" value="ECO:0007669"/>
    <property type="project" value="TreeGrafter"/>
</dbReference>
<evidence type="ECO:0000256" key="4">
    <source>
        <dbReference type="ARBA" id="ARBA00023242"/>
    </source>
</evidence>
<dbReference type="InterPro" id="IPR035368">
    <property type="entry name" value="Nrap_D3"/>
</dbReference>
<dbReference type="InterPro" id="IPR035367">
    <property type="entry name" value="Nrap_D2"/>
</dbReference>
<dbReference type="PANTHER" id="PTHR17972:SF0">
    <property type="entry name" value="NUCLEOLAR PROTEIN 6"/>
    <property type="match status" value="1"/>
</dbReference>
<organism evidence="13 14">
    <name type="scientific">Aphanomyces stellatus</name>
    <dbReference type="NCBI Taxonomy" id="120398"/>
    <lineage>
        <taxon>Eukaryota</taxon>
        <taxon>Sar</taxon>
        <taxon>Stramenopiles</taxon>
        <taxon>Oomycota</taxon>
        <taxon>Saprolegniomycetes</taxon>
        <taxon>Saprolegniales</taxon>
        <taxon>Verrucalvaceae</taxon>
        <taxon>Aphanomyces</taxon>
    </lineage>
</organism>
<dbReference type="Pfam" id="PF17404">
    <property type="entry name" value="Nrap_D3"/>
    <property type="match status" value="1"/>
</dbReference>
<dbReference type="PANTHER" id="PTHR17972">
    <property type="entry name" value="NUCLEOLAR RNA-ASSOCIATED PROTEIN"/>
    <property type="match status" value="1"/>
</dbReference>
<dbReference type="Gene3D" id="1.10.1410.10">
    <property type="match status" value="1"/>
</dbReference>
<evidence type="ECO:0000256" key="1">
    <source>
        <dbReference type="ARBA" id="ARBA00004604"/>
    </source>
</evidence>
<reference evidence="13 14" key="1">
    <citation type="submission" date="2019-03" db="EMBL/GenBank/DDBJ databases">
        <authorList>
            <person name="Gaulin E."/>
            <person name="Dumas B."/>
        </authorList>
    </citation>
    <scope>NUCLEOTIDE SEQUENCE [LARGE SCALE GENOMIC DNA]</scope>
    <source>
        <strain evidence="13">CBS 568.67</strain>
    </source>
</reference>
<feature type="domain" description="Nrap protein" evidence="6">
    <location>
        <begin position="120"/>
        <end position="253"/>
    </location>
</feature>
<dbReference type="Pfam" id="PF17405">
    <property type="entry name" value="Nrap_D4"/>
    <property type="match status" value="1"/>
</dbReference>
<evidence type="ECO:0000256" key="3">
    <source>
        <dbReference type="ARBA" id="ARBA00022884"/>
    </source>
</evidence>
<evidence type="ECO:0000259" key="10">
    <source>
        <dbReference type="Pfam" id="PF17406"/>
    </source>
</evidence>
<dbReference type="InterPro" id="IPR035082">
    <property type="entry name" value="Nrap_D1"/>
</dbReference>
<keyword evidence="3 5" id="KW-0694">RNA-binding</keyword>
<dbReference type="EMBL" id="CAADRA010005375">
    <property type="protein sequence ID" value="VFT89204.1"/>
    <property type="molecule type" value="Genomic_DNA"/>
</dbReference>
<dbReference type="GO" id="GO:0032040">
    <property type="term" value="C:small-subunit processome"/>
    <property type="evidence" value="ECO:0007669"/>
    <property type="project" value="TreeGrafter"/>
</dbReference>
<dbReference type="EMBL" id="VJMH01005354">
    <property type="protein sequence ID" value="KAF0696933.1"/>
    <property type="molecule type" value="Genomic_DNA"/>
</dbReference>
<dbReference type="Proteomes" id="UP000332933">
    <property type="component" value="Unassembled WGS sequence"/>
</dbReference>
<dbReference type="GO" id="GO:0034456">
    <property type="term" value="C:UTP-C complex"/>
    <property type="evidence" value="ECO:0007669"/>
    <property type="project" value="TreeGrafter"/>
</dbReference>
<dbReference type="Pfam" id="PF17407">
    <property type="entry name" value="Nrap_D6"/>
    <property type="match status" value="1"/>
</dbReference>
<evidence type="ECO:0000259" key="9">
    <source>
        <dbReference type="Pfam" id="PF17405"/>
    </source>
</evidence>
<reference evidence="12" key="2">
    <citation type="submission" date="2019-06" db="EMBL/GenBank/DDBJ databases">
        <title>Genomics analysis of Aphanomyces spp. identifies a new class of oomycete effector associated with host adaptation.</title>
        <authorList>
            <person name="Gaulin E."/>
        </authorList>
    </citation>
    <scope>NUCLEOTIDE SEQUENCE</scope>
    <source>
        <strain evidence="12">CBS 578.67</strain>
    </source>
</reference>
<dbReference type="OrthoDB" id="10251401at2759"/>
<keyword evidence="14" id="KW-1185">Reference proteome</keyword>
<accession>A0A485KXC1</accession>
<evidence type="ECO:0000259" key="8">
    <source>
        <dbReference type="Pfam" id="PF17404"/>
    </source>
</evidence>
<feature type="domain" description="Nrap protein" evidence="10">
    <location>
        <begin position="753"/>
        <end position="890"/>
    </location>
</feature>
<dbReference type="GO" id="GO:0032545">
    <property type="term" value="C:CURI complex"/>
    <property type="evidence" value="ECO:0007669"/>
    <property type="project" value="TreeGrafter"/>
</dbReference>